<feature type="compositionally biased region" description="Low complexity" evidence="1">
    <location>
        <begin position="62"/>
        <end position="74"/>
    </location>
</feature>
<evidence type="ECO:0000313" key="3">
    <source>
        <dbReference type="Proteomes" id="UP001140560"/>
    </source>
</evidence>
<protein>
    <submittedName>
        <fullName evidence="2">DNA-binding transcription factor</fullName>
    </submittedName>
</protein>
<dbReference type="Proteomes" id="UP001140560">
    <property type="component" value="Unassembled WGS sequence"/>
</dbReference>
<sequence length="146" mass="16295">MRTSHQNKFHAATLRYLTQKFATISAGDWVSQEDKELWEYFASLYKNSNKGIKGRGKDRRISAVSSSAASHAPSYTGLPMASMSQGYPGSFHQNSSDRSSRSSSMSSDTTQKGDHGYDFNASIQTGYHQPQATGYDDMVFPERKLY</sequence>
<keyword evidence="3" id="KW-1185">Reference proteome</keyword>
<evidence type="ECO:0000313" key="2">
    <source>
        <dbReference type="EMBL" id="KAJ4366885.1"/>
    </source>
</evidence>
<evidence type="ECO:0000256" key="1">
    <source>
        <dbReference type="SAM" id="MobiDB-lite"/>
    </source>
</evidence>
<name>A0A9W8Y3K9_9PLEO</name>
<dbReference type="EMBL" id="JAPEUY010000013">
    <property type="protein sequence ID" value="KAJ4366885.1"/>
    <property type="molecule type" value="Genomic_DNA"/>
</dbReference>
<organism evidence="2 3">
    <name type="scientific">Neocucurbitaria cava</name>
    <dbReference type="NCBI Taxonomy" id="798079"/>
    <lineage>
        <taxon>Eukaryota</taxon>
        <taxon>Fungi</taxon>
        <taxon>Dikarya</taxon>
        <taxon>Ascomycota</taxon>
        <taxon>Pezizomycotina</taxon>
        <taxon>Dothideomycetes</taxon>
        <taxon>Pleosporomycetidae</taxon>
        <taxon>Pleosporales</taxon>
        <taxon>Pleosporineae</taxon>
        <taxon>Cucurbitariaceae</taxon>
        <taxon>Neocucurbitaria</taxon>
    </lineage>
</organism>
<feature type="compositionally biased region" description="Polar residues" evidence="1">
    <location>
        <begin position="82"/>
        <end position="94"/>
    </location>
</feature>
<comment type="caution">
    <text evidence="2">The sequence shown here is derived from an EMBL/GenBank/DDBJ whole genome shotgun (WGS) entry which is preliminary data.</text>
</comment>
<reference evidence="2" key="1">
    <citation type="submission" date="2022-10" db="EMBL/GenBank/DDBJ databases">
        <title>Tapping the CABI collections for fungal endophytes: first genome assemblies for Collariella, Neodidymelliopsis, Ascochyta clinopodiicola, Didymella pomorum, Didymosphaeria variabile, Neocosmospora piperis and Neocucurbitaria cava.</title>
        <authorList>
            <person name="Hill R."/>
        </authorList>
    </citation>
    <scope>NUCLEOTIDE SEQUENCE</scope>
    <source>
        <strain evidence="2">IMI 356814</strain>
    </source>
</reference>
<accession>A0A9W8Y3K9</accession>
<dbReference type="GO" id="GO:0003677">
    <property type="term" value="F:DNA binding"/>
    <property type="evidence" value="ECO:0007669"/>
    <property type="project" value="UniProtKB-KW"/>
</dbReference>
<dbReference type="OrthoDB" id="5392577at2759"/>
<feature type="region of interest" description="Disordered" evidence="1">
    <location>
        <begin position="48"/>
        <end position="122"/>
    </location>
</feature>
<proteinExistence type="predicted"/>
<keyword evidence="2" id="KW-0238">DNA-binding</keyword>
<dbReference type="AlphaFoldDB" id="A0A9W8Y3K9"/>
<gene>
    <name evidence="2" type="primary">AZF1_1</name>
    <name evidence="2" type="ORF">N0V83_007413</name>
</gene>